<sequence>MILALAQRQAGILLQSGRELWVPQPHGLGMPAKALATVVLPTALALLLCNMDRICLSVAIIPMSAEFGWAESYQGVIQSAFLWGYMATQLLGGALADKYGSIPAGCVVMLPQPASLPPALGPGTASADKQPGSGKLVLAGGMLWFSLASLLLPLALSPPVVAAATWAIIVVNVINHFGYFIYLNWMPTYFVKALGFDLRSSSFMAFLPWLVMAVGSSLSGLLADSLVAGGVPLVKLSWLPLQQ</sequence>
<feature type="transmembrane region" description="Helical" evidence="6">
    <location>
        <begin position="162"/>
        <end position="182"/>
    </location>
</feature>
<evidence type="ECO:0000256" key="1">
    <source>
        <dbReference type="ARBA" id="ARBA00004141"/>
    </source>
</evidence>
<keyword evidence="3 6" id="KW-1133">Transmembrane helix</keyword>
<dbReference type="InterPro" id="IPR011701">
    <property type="entry name" value="MFS"/>
</dbReference>
<keyword evidence="4 6" id="KW-0472">Membrane</keyword>
<evidence type="ECO:0000313" key="7">
    <source>
        <dbReference type="EMBL" id="GFH23432.1"/>
    </source>
</evidence>
<evidence type="ECO:0000313" key="8">
    <source>
        <dbReference type="Proteomes" id="UP000485058"/>
    </source>
</evidence>
<dbReference type="EMBL" id="BLLF01002271">
    <property type="protein sequence ID" value="GFH23432.1"/>
    <property type="molecule type" value="Genomic_DNA"/>
</dbReference>
<organism evidence="7 8">
    <name type="scientific">Haematococcus lacustris</name>
    <name type="common">Green alga</name>
    <name type="synonym">Haematococcus pluvialis</name>
    <dbReference type="NCBI Taxonomy" id="44745"/>
    <lineage>
        <taxon>Eukaryota</taxon>
        <taxon>Viridiplantae</taxon>
        <taxon>Chlorophyta</taxon>
        <taxon>core chlorophytes</taxon>
        <taxon>Chlorophyceae</taxon>
        <taxon>CS clade</taxon>
        <taxon>Chlamydomonadales</taxon>
        <taxon>Haematococcaceae</taxon>
        <taxon>Haematococcus</taxon>
    </lineage>
</organism>
<proteinExistence type="inferred from homology"/>
<dbReference type="GO" id="GO:0016020">
    <property type="term" value="C:membrane"/>
    <property type="evidence" value="ECO:0007669"/>
    <property type="project" value="UniProtKB-SubCell"/>
</dbReference>
<dbReference type="Proteomes" id="UP000485058">
    <property type="component" value="Unassembled WGS sequence"/>
</dbReference>
<name>A0A6A0A2A2_HAELA</name>
<dbReference type="InterPro" id="IPR036259">
    <property type="entry name" value="MFS_trans_sf"/>
</dbReference>
<dbReference type="PANTHER" id="PTHR11662:SF399">
    <property type="entry name" value="FI19708P1-RELATED"/>
    <property type="match status" value="1"/>
</dbReference>
<feature type="transmembrane region" description="Helical" evidence="6">
    <location>
        <begin position="136"/>
        <end position="156"/>
    </location>
</feature>
<keyword evidence="8" id="KW-1185">Reference proteome</keyword>
<evidence type="ECO:0000256" key="5">
    <source>
        <dbReference type="ARBA" id="ARBA00024362"/>
    </source>
</evidence>
<evidence type="ECO:0000256" key="3">
    <source>
        <dbReference type="ARBA" id="ARBA00022989"/>
    </source>
</evidence>
<comment type="subcellular location">
    <subcellularLocation>
        <location evidence="1">Membrane</location>
        <topology evidence="1">Multi-pass membrane protein</topology>
    </subcellularLocation>
</comment>
<reference evidence="7 8" key="1">
    <citation type="submission" date="2020-02" db="EMBL/GenBank/DDBJ databases">
        <title>Draft genome sequence of Haematococcus lacustris strain NIES-144.</title>
        <authorList>
            <person name="Morimoto D."/>
            <person name="Nakagawa S."/>
            <person name="Yoshida T."/>
            <person name="Sawayama S."/>
        </authorList>
    </citation>
    <scope>NUCLEOTIDE SEQUENCE [LARGE SCALE GENOMIC DNA]</scope>
    <source>
        <strain evidence="7 8">NIES-144</strain>
    </source>
</reference>
<keyword evidence="2 6" id="KW-0812">Transmembrane</keyword>
<gene>
    <name evidence="7" type="ORF">HaLaN_21043</name>
</gene>
<dbReference type="GO" id="GO:0005315">
    <property type="term" value="F:phosphate transmembrane transporter activity"/>
    <property type="evidence" value="ECO:0007669"/>
    <property type="project" value="TreeGrafter"/>
</dbReference>
<comment type="similarity">
    <text evidence="5">Belongs to the major facilitator superfamily. Sodium/anion cotransporter (TC 2.A.1.14) family.</text>
</comment>
<dbReference type="InterPro" id="IPR050382">
    <property type="entry name" value="MFS_Na/Anion_cotransporter"/>
</dbReference>
<dbReference type="GO" id="GO:0009536">
    <property type="term" value="C:plastid"/>
    <property type="evidence" value="ECO:0007669"/>
    <property type="project" value="TreeGrafter"/>
</dbReference>
<dbReference type="PANTHER" id="PTHR11662">
    <property type="entry name" value="SOLUTE CARRIER FAMILY 17"/>
    <property type="match status" value="1"/>
</dbReference>
<evidence type="ECO:0000256" key="4">
    <source>
        <dbReference type="ARBA" id="ARBA00023136"/>
    </source>
</evidence>
<feature type="transmembrane region" description="Helical" evidence="6">
    <location>
        <begin position="203"/>
        <end position="223"/>
    </location>
</feature>
<dbReference type="AlphaFoldDB" id="A0A6A0A2A2"/>
<comment type="caution">
    <text evidence="7">The sequence shown here is derived from an EMBL/GenBank/DDBJ whole genome shotgun (WGS) entry which is preliminary data.</text>
</comment>
<accession>A0A6A0A2A2</accession>
<evidence type="ECO:0000256" key="6">
    <source>
        <dbReference type="SAM" id="Phobius"/>
    </source>
</evidence>
<protein>
    <submittedName>
        <fullName evidence="7">MFS domain-containing protein</fullName>
    </submittedName>
</protein>
<dbReference type="Gene3D" id="1.20.1250.20">
    <property type="entry name" value="MFS general substrate transporter like domains"/>
    <property type="match status" value="2"/>
</dbReference>
<evidence type="ECO:0000256" key="2">
    <source>
        <dbReference type="ARBA" id="ARBA00022692"/>
    </source>
</evidence>
<dbReference type="Pfam" id="PF07690">
    <property type="entry name" value="MFS_1"/>
    <property type="match status" value="1"/>
</dbReference>
<dbReference type="SUPFAM" id="SSF103473">
    <property type="entry name" value="MFS general substrate transporter"/>
    <property type="match status" value="2"/>
</dbReference>